<feature type="compositionally biased region" description="Polar residues" evidence="5">
    <location>
        <begin position="1"/>
        <end position="12"/>
    </location>
</feature>
<feature type="compositionally biased region" description="Low complexity" evidence="5">
    <location>
        <begin position="278"/>
        <end position="300"/>
    </location>
</feature>
<feature type="compositionally biased region" description="Low complexity" evidence="5">
    <location>
        <begin position="411"/>
        <end position="421"/>
    </location>
</feature>
<evidence type="ECO:0000256" key="5">
    <source>
        <dbReference type="SAM" id="MobiDB-lite"/>
    </source>
</evidence>
<dbReference type="AlphaFoldDB" id="A0A167CZ70"/>
<dbReference type="FunFam" id="3.10.260.10:FF:000003">
    <property type="entry name" value="Ascospore maturation 1 protein"/>
    <property type="match status" value="1"/>
</dbReference>
<feature type="region of interest" description="Disordered" evidence="5">
    <location>
        <begin position="217"/>
        <end position="390"/>
    </location>
</feature>
<feature type="region of interest" description="Disordered" evidence="5">
    <location>
        <begin position="402"/>
        <end position="437"/>
    </location>
</feature>
<dbReference type="PANTHER" id="PTHR47792">
    <property type="entry name" value="PROTEIN SOK2-RELATED"/>
    <property type="match status" value="1"/>
</dbReference>
<feature type="region of interest" description="Disordered" evidence="5">
    <location>
        <begin position="1"/>
        <end position="35"/>
    </location>
</feature>
<dbReference type="KEGG" id="slb:AWJ20_533"/>
<evidence type="ECO:0000313" key="7">
    <source>
        <dbReference type="EMBL" id="ANB12284.1"/>
    </source>
</evidence>
<feature type="compositionally biased region" description="Low complexity" evidence="5">
    <location>
        <begin position="312"/>
        <end position="333"/>
    </location>
</feature>
<reference evidence="7 8" key="1">
    <citation type="submission" date="2016-02" db="EMBL/GenBank/DDBJ databases">
        <title>Complete genome sequence and transcriptome regulation of the pentose utilising yeast Sugiyamaella lignohabitans.</title>
        <authorList>
            <person name="Bellasio M."/>
            <person name="Peymann A."/>
            <person name="Valli M."/>
            <person name="Sipitzky M."/>
            <person name="Graf A."/>
            <person name="Sauer M."/>
            <person name="Marx H."/>
            <person name="Mattanovich D."/>
        </authorList>
    </citation>
    <scope>NUCLEOTIDE SEQUENCE [LARGE SCALE GENOMIC DNA]</scope>
    <source>
        <strain evidence="7 8">CBS 10342</strain>
    </source>
</reference>
<dbReference type="Pfam" id="PF04383">
    <property type="entry name" value="KilA-N"/>
    <property type="match status" value="1"/>
</dbReference>
<keyword evidence="8" id="KW-1185">Reference proteome</keyword>
<keyword evidence="3" id="KW-0238">DNA-binding</keyword>
<dbReference type="OrthoDB" id="5407653at2759"/>
<feature type="region of interest" description="Disordered" evidence="5">
    <location>
        <begin position="147"/>
        <end position="176"/>
    </location>
</feature>
<evidence type="ECO:0000256" key="2">
    <source>
        <dbReference type="ARBA" id="ARBA00023015"/>
    </source>
</evidence>
<feature type="compositionally biased region" description="Low complexity" evidence="5">
    <location>
        <begin position="13"/>
        <end position="27"/>
    </location>
</feature>
<feature type="compositionally biased region" description="Polar residues" evidence="5">
    <location>
        <begin position="451"/>
        <end position="461"/>
    </location>
</feature>
<evidence type="ECO:0000256" key="1">
    <source>
        <dbReference type="ARBA" id="ARBA00007247"/>
    </source>
</evidence>
<dbReference type="Gene3D" id="3.10.260.10">
    <property type="entry name" value="Transcription regulator HTH, APSES-type DNA-binding domain"/>
    <property type="match status" value="1"/>
</dbReference>
<keyword evidence="2" id="KW-0805">Transcription regulation</keyword>
<dbReference type="GeneID" id="30037559"/>
<dbReference type="GO" id="GO:0005634">
    <property type="term" value="C:nucleus"/>
    <property type="evidence" value="ECO:0007669"/>
    <property type="project" value="TreeGrafter"/>
</dbReference>
<dbReference type="PROSITE" id="PS51299">
    <property type="entry name" value="HTH_APSES"/>
    <property type="match status" value="1"/>
</dbReference>
<protein>
    <submittedName>
        <fullName evidence="7">Sok2p</fullName>
    </submittedName>
</protein>
<organism evidence="7 8">
    <name type="scientific">Sugiyamaella lignohabitans</name>
    <dbReference type="NCBI Taxonomy" id="796027"/>
    <lineage>
        <taxon>Eukaryota</taxon>
        <taxon>Fungi</taxon>
        <taxon>Dikarya</taxon>
        <taxon>Ascomycota</taxon>
        <taxon>Saccharomycotina</taxon>
        <taxon>Dipodascomycetes</taxon>
        <taxon>Dipodascales</taxon>
        <taxon>Trichomonascaceae</taxon>
        <taxon>Sugiyamaella</taxon>
    </lineage>
</organism>
<keyword evidence="4" id="KW-0804">Transcription</keyword>
<dbReference type="InterPro" id="IPR003163">
    <property type="entry name" value="Tscrpt_reg_HTH_APSES-type"/>
</dbReference>
<proteinExistence type="inferred from homology"/>
<feature type="compositionally biased region" description="Low complexity" evidence="5">
    <location>
        <begin position="220"/>
        <end position="234"/>
    </location>
</feature>
<evidence type="ECO:0000256" key="3">
    <source>
        <dbReference type="ARBA" id="ARBA00023125"/>
    </source>
</evidence>
<dbReference type="InterPro" id="IPR029790">
    <property type="entry name" value="EFG1/Phd1/StuA"/>
</dbReference>
<evidence type="ECO:0000256" key="4">
    <source>
        <dbReference type="ARBA" id="ARBA00023163"/>
    </source>
</evidence>
<dbReference type="SUPFAM" id="SSF54616">
    <property type="entry name" value="DNA-binding domain of Mlu1-box binding protein MBP1"/>
    <property type="match status" value="1"/>
</dbReference>
<dbReference type="InterPro" id="IPR018004">
    <property type="entry name" value="KilA/APSES_HTH"/>
</dbReference>
<dbReference type="GO" id="GO:0045944">
    <property type="term" value="P:positive regulation of transcription by RNA polymerase II"/>
    <property type="evidence" value="ECO:0007669"/>
    <property type="project" value="TreeGrafter"/>
</dbReference>
<gene>
    <name evidence="7" type="primary">SOK2</name>
    <name evidence="7" type="ORF">AWJ20_533</name>
</gene>
<feature type="compositionally biased region" description="Low complexity" evidence="5">
    <location>
        <begin position="147"/>
        <end position="165"/>
    </location>
</feature>
<feature type="compositionally biased region" description="Polar residues" evidence="5">
    <location>
        <begin position="264"/>
        <end position="273"/>
    </location>
</feature>
<dbReference type="GO" id="GO:0043565">
    <property type="term" value="F:sequence-specific DNA binding"/>
    <property type="evidence" value="ECO:0007669"/>
    <property type="project" value="TreeGrafter"/>
</dbReference>
<name>A0A167CZ70_9ASCO</name>
<sequence length="474" mass="50112">MSATPSTGSNTGSMTTPASSSNNTTPNIGSSSARPRVTTTLWDDESTLCFQVEAKGVCVARREDNDMINGTKLLNVAGMTRGRRDGILKAEKVRHVVKIGAMHLKGVWIPFDRAMTFANKEGIADMLYPLFLPDIKSLLYQNGNGSSASSSSVNVGSNGGSNTATTHSGVINPNSNPNNVGVLGVANGGLSSIPNSTLGAPANSNSINTGYGRMKDEFYSYSNPSQDDSSSSSDGRPAKRRNTQPQAPPSSQPQQQQYYYQYQDVYNNGSQYSGIPHPQQRQQQQQQQQQQLQQQPGLQRYISTLGGNGVTPSAGGSSSGSIPNSSTPSSQSPVYEYAPPPQNAGQQPLYQGYPSSYTYQVLQQPQSSAGQSPISTNAKTATGTGSYQAHDSVNAGAANTYQPDYYAKPSQGGQQQQQAQQTGPYGLPPQPSYAAYYGGSAAIPTNLTVNRNASYRPNSGTLPPPSVLSGTTDS</sequence>
<evidence type="ECO:0000313" key="8">
    <source>
        <dbReference type="Proteomes" id="UP000189580"/>
    </source>
</evidence>
<dbReference type="SMART" id="SM01252">
    <property type="entry name" value="KilA-N"/>
    <property type="match status" value="1"/>
</dbReference>
<feature type="region of interest" description="Disordered" evidence="5">
    <location>
        <begin position="451"/>
        <end position="474"/>
    </location>
</feature>
<evidence type="ECO:0000259" key="6">
    <source>
        <dbReference type="PROSITE" id="PS51299"/>
    </source>
</evidence>
<feature type="domain" description="HTH APSES-type" evidence="6">
    <location>
        <begin position="36"/>
        <end position="142"/>
    </location>
</feature>
<feature type="compositionally biased region" description="Polar residues" evidence="5">
    <location>
        <begin position="166"/>
        <end position="175"/>
    </location>
</feature>
<feature type="compositionally biased region" description="Low complexity" evidence="5">
    <location>
        <begin position="252"/>
        <end position="263"/>
    </location>
</feature>
<dbReference type="PANTHER" id="PTHR47792:SF1">
    <property type="entry name" value="PROTEIN SOK2-RELATED"/>
    <property type="match status" value="1"/>
</dbReference>
<dbReference type="Proteomes" id="UP000189580">
    <property type="component" value="Chromosome a"/>
</dbReference>
<dbReference type="EMBL" id="CP014501">
    <property type="protein sequence ID" value="ANB12284.1"/>
    <property type="molecule type" value="Genomic_DNA"/>
</dbReference>
<dbReference type="InterPro" id="IPR036887">
    <property type="entry name" value="HTH_APSES_sf"/>
</dbReference>
<accession>A0A167CZ70</accession>
<dbReference type="GO" id="GO:0003700">
    <property type="term" value="F:DNA-binding transcription factor activity"/>
    <property type="evidence" value="ECO:0007669"/>
    <property type="project" value="TreeGrafter"/>
</dbReference>
<feature type="compositionally biased region" description="Polar residues" evidence="5">
    <location>
        <begin position="343"/>
        <end position="390"/>
    </location>
</feature>
<comment type="similarity">
    <text evidence="1">Belongs to the EFG1/PHD1/stuA family.</text>
</comment>
<dbReference type="RefSeq" id="XP_018734761.1">
    <property type="nucleotide sequence ID" value="XM_018882462.1"/>
</dbReference>